<reference evidence="2" key="1">
    <citation type="submission" date="2021-04" db="EMBL/GenBank/DDBJ databases">
        <title>Genome sequence of Woronichinia naegeliana from Washington state freshwater lake bloom.</title>
        <authorList>
            <person name="Dreher T.W."/>
        </authorList>
    </citation>
    <scope>NUCLEOTIDE SEQUENCE</scope>
    <source>
        <strain evidence="2">WA131</strain>
    </source>
</reference>
<feature type="repeat" description="WD" evidence="1">
    <location>
        <begin position="14"/>
        <end position="39"/>
    </location>
</feature>
<dbReference type="PROSITE" id="PS50082">
    <property type="entry name" value="WD_REPEATS_2"/>
    <property type="match status" value="3"/>
</dbReference>
<dbReference type="EMBL" id="CP073041">
    <property type="protein sequence ID" value="UXE62980.1"/>
    <property type="molecule type" value="Genomic_DNA"/>
</dbReference>
<dbReference type="PROSITE" id="PS50294">
    <property type="entry name" value="WD_REPEATS_REGION"/>
    <property type="match status" value="2"/>
</dbReference>
<sequence>MITISASDKAGIGINEVAFSPDGQIIASASQDGNVKLWSRDGTLMTTIPASDKESIHGVAFSSDGQIIASAGQDGDVKLWRRNGTRITLDKTIFASEFEFRDSEVKYKDGDYMPSVYSVDFSPDGKIIASSNYSGLVKLWQRDGKLIRSFQTSEGAPTFDIHFSPNGQMIVSANGGNYGDIKLSLPENGSLIGTFDSSSGLEGEVRRVAVSPDGQTIAIAGGKERVVMWNLNMDDLLVQGCEKVRYYLKKTNAKLSEEDKDLCDGI</sequence>
<feature type="repeat" description="WD" evidence="1">
    <location>
        <begin position="116"/>
        <end position="141"/>
    </location>
</feature>
<dbReference type="Gene3D" id="2.130.10.10">
    <property type="entry name" value="YVTN repeat-like/Quinoprotein amine dehydrogenase"/>
    <property type="match status" value="1"/>
</dbReference>
<dbReference type="Proteomes" id="UP001065613">
    <property type="component" value="Chromosome"/>
</dbReference>
<evidence type="ECO:0000256" key="1">
    <source>
        <dbReference type="PROSITE-ProRule" id="PRU00221"/>
    </source>
</evidence>
<dbReference type="InterPro" id="IPR001680">
    <property type="entry name" value="WD40_rpt"/>
</dbReference>
<dbReference type="KEGG" id="wna:KA717_10015"/>
<dbReference type="AlphaFoldDB" id="A0A977PYY8"/>
<name>A0A977PYY8_9CYAN</name>
<protein>
    <recommendedName>
        <fullName evidence="3">WD40 repeat domain-containing protein</fullName>
    </recommendedName>
</protein>
<dbReference type="InterPro" id="IPR015943">
    <property type="entry name" value="WD40/YVTN_repeat-like_dom_sf"/>
</dbReference>
<evidence type="ECO:0000313" key="2">
    <source>
        <dbReference type="EMBL" id="UXE62980.1"/>
    </source>
</evidence>
<dbReference type="PANTHER" id="PTHR19879:SF9">
    <property type="entry name" value="TRANSCRIPTION INITIATION FACTOR TFIID SUBUNIT 5"/>
    <property type="match status" value="1"/>
</dbReference>
<dbReference type="SUPFAM" id="SSF50978">
    <property type="entry name" value="WD40 repeat-like"/>
    <property type="match status" value="1"/>
</dbReference>
<evidence type="ECO:0008006" key="3">
    <source>
        <dbReference type="Google" id="ProtNLM"/>
    </source>
</evidence>
<accession>A0A977PYY8</accession>
<dbReference type="SMART" id="SM00320">
    <property type="entry name" value="WD40"/>
    <property type="match status" value="5"/>
</dbReference>
<keyword evidence="1" id="KW-0853">WD repeat</keyword>
<organism evidence="2">
    <name type="scientific">Woronichinia naegeliana WA131</name>
    <dbReference type="NCBI Taxonomy" id="2824559"/>
    <lineage>
        <taxon>Bacteria</taxon>
        <taxon>Bacillati</taxon>
        <taxon>Cyanobacteriota</taxon>
        <taxon>Cyanophyceae</taxon>
        <taxon>Synechococcales</taxon>
        <taxon>Coelosphaeriaceae</taxon>
        <taxon>Woronichinia</taxon>
    </lineage>
</organism>
<dbReference type="PANTHER" id="PTHR19879">
    <property type="entry name" value="TRANSCRIPTION INITIATION FACTOR TFIID"/>
    <property type="match status" value="1"/>
</dbReference>
<gene>
    <name evidence="2" type="ORF">KA717_10015</name>
</gene>
<dbReference type="Pfam" id="PF00400">
    <property type="entry name" value="WD40"/>
    <property type="match status" value="4"/>
</dbReference>
<feature type="repeat" description="WD" evidence="1">
    <location>
        <begin position="49"/>
        <end position="80"/>
    </location>
</feature>
<dbReference type="InterPro" id="IPR036322">
    <property type="entry name" value="WD40_repeat_dom_sf"/>
</dbReference>
<proteinExistence type="predicted"/>